<dbReference type="Proteomes" id="UP000185612">
    <property type="component" value="Unassembled WGS sequence"/>
</dbReference>
<evidence type="ECO:0000313" key="3">
    <source>
        <dbReference type="EMBL" id="OKL51237.1"/>
    </source>
</evidence>
<dbReference type="InParanoid" id="A0A1Q5PUJ7"/>
<feature type="region of interest" description="Disordered" evidence="1">
    <location>
        <begin position="39"/>
        <end position="61"/>
    </location>
</feature>
<comment type="caution">
    <text evidence="3">The sequence shown here is derived from an EMBL/GenBank/DDBJ whole genome shotgun (WGS) entry which is preliminary data.</text>
</comment>
<accession>A0A1Q5PUJ7</accession>
<feature type="chain" id="PRO_5011959594" evidence="2">
    <location>
        <begin position="22"/>
        <end position="231"/>
    </location>
</feature>
<keyword evidence="4" id="KW-1185">Reference proteome</keyword>
<dbReference type="PROSITE" id="PS51257">
    <property type="entry name" value="PROKAR_LIPOPROTEIN"/>
    <property type="match status" value="1"/>
</dbReference>
<evidence type="ECO:0000256" key="1">
    <source>
        <dbReference type="SAM" id="MobiDB-lite"/>
    </source>
</evidence>
<sequence>MKRCSYLVVASVLGLLAGACAADSQGVLPLADRGLAAEATPSPVDAESAASDTPHPADGPSEADRILRRVEAMLKLPHPPPESLAQADKSNYRDLPSYVSPSPPAGSTGDPAEAQEFSLYYYLLTEYTDATGNYAQLQASCHPQSQTCQQFIADGKPRWEDKSAKLVHPPPRRIYIQPTQEVANDEPGTYITAFYVESQMDGVADWVAIVWVRFVDGQWQGQDFIIRNLPV</sequence>
<evidence type="ECO:0000313" key="4">
    <source>
        <dbReference type="Proteomes" id="UP000185612"/>
    </source>
</evidence>
<reference evidence="4" key="1">
    <citation type="submission" date="2016-12" db="EMBL/GenBank/DDBJ databases">
        <authorList>
            <person name="Meng X."/>
        </authorList>
    </citation>
    <scope>NUCLEOTIDE SEQUENCE [LARGE SCALE GENOMIC DNA]</scope>
    <source>
        <strain evidence="4">DSM 20732</strain>
    </source>
</reference>
<keyword evidence="2" id="KW-0732">Signal</keyword>
<evidence type="ECO:0000256" key="2">
    <source>
        <dbReference type="SAM" id="SignalP"/>
    </source>
</evidence>
<dbReference type="AlphaFoldDB" id="A0A1Q5PUJ7"/>
<proteinExistence type="predicted"/>
<name>A0A1Q5PUJ7_9ACTO</name>
<dbReference type="STRING" id="52770.BSZ40_07945"/>
<dbReference type="EMBL" id="MQVS01000008">
    <property type="protein sequence ID" value="OKL51237.1"/>
    <property type="molecule type" value="Genomic_DNA"/>
</dbReference>
<protein>
    <submittedName>
        <fullName evidence="3">Uncharacterized protein</fullName>
    </submittedName>
</protein>
<organism evidence="3 4">
    <name type="scientific">Buchananella hordeovulneris</name>
    <dbReference type="NCBI Taxonomy" id="52770"/>
    <lineage>
        <taxon>Bacteria</taxon>
        <taxon>Bacillati</taxon>
        <taxon>Actinomycetota</taxon>
        <taxon>Actinomycetes</taxon>
        <taxon>Actinomycetales</taxon>
        <taxon>Actinomycetaceae</taxon>
        <taxon>Buchananella</taxon>
    </lineage>
</organism>
<feature type="signal peptide" evidence="2">
    <location>
        <begin position="1"/>
        <end position="21"/>
    </location>
</feature>
<gene>
    <name evidence="3" type="ORF">BSZ40_07945</name>
</gene>